<feature type="region of interest" description="Disordered" evidence="2">
    <location>
        <begin position="266"/>
        <end position="347"/>
    </location>
</feature>
<feature type="compositionally biased region" description="Polar residues" evidence="2">
    <location>
        <begin position="266"/>
        <end position="283"/>
    </location>
</feature>
<evidence type="ECO:0000259" key="3">
    <source>
        <dbReference type="PROSITE" id="PS50158"/>
    </source>
</evidence>
<organism evidence="4 5">
    <name type="scientific">Deinandra increscens subsp. villosa</name>
    <dbReference type="NCBI Taxonomy" id="3103831"/>
    <lineage>
        <taxon>Eukaryota</taxon>
        <taxon>Viridiplantae</taxon>
        <taxon>Streptophyta</taxon>
        <taxon>Embryophyta</taxon>
        <taxon>Tracheophyta</taxon>
        <taxon>Spermatophyta</taxon>
        <taxon>Magnoliopsida</taxon>
        <taxon>eudicotyledons</taxon>
        <taxon>Gunneridae</taxon>
        <taxon>Pentapetalae</taxon>
        <taxon>asterids</taxon>
        <taxon>campanulids</taxon>
        <taxon>Asterales</taxon>
        <taxon>Asteraceae</taxon>
        <taxon>Asteroideae</taxon>
        <taxon>Heliantheae alliance</taxon>
        <taxon>Madieae</taxon>
        <taxon>Madiinae</taxon>
        <taxon>Deinandra</taxon>
    </lineage>
</organism>
<dbReference type="Proteomes" id="UP001408789">
    <property type="component" value="Unassembled WGS sequence"/>
</dbReference>
<keyword evidence="1" id="KW-0862">Zinc</keyword>
<evidence type="ECO:0000313" key="4">
    <source>
        <dbReference type="EMBL" id="KAK9048337.1"/>
    </source>
</evidence>
<evidence type="ECO:0000256" key="2">
    <source>
        <dbReference type="SAM" id="MobiDB-lite"/>
    </source>
</evidence>
<protein>
    <recommendedName>
        <fullName evidence="3">CCHC-type domain-containing protein</fullName>
    </recommendedName>
</protein>
<evidence type="ECO:0000256" key="1">
    <source>
        <dbReference type="PROSITE-ProRule" id="PRU00047"/>
    </source>
</evidence>
<dbReference type="Gene3D" id="4.10.60.10">
    <property type="entry name" value="Zinc finger, CCHC-type"/>
    <property type="match status" value="1"/>
</dbReference>
<accession>A0AAP0C7C9</accession>
<dbReference type="InterPro" id="IPR036875">
    <property type="entry name" value="Znf_CCHC_sf"/>
</dbReference>
<keyword evidence="5" id="KW-1185">Reference proteome</keyword>
<reference evidence="4 5" key="1">
    <citation type="submission" date="2024-04" db="EMBL/GenBank/DDBJ databases">
        <title>The reference genome of an endangered Asteraceae, Deinandra increscens subsp. villosa, native to the Central Coast of California.</title>
        <authorList>
            <person name="Guilliams M."/>
            <person name="Hasenstab-Lehman K."/>
            <person name="Meyer R."/>
            <person name="Mcevoy S."/>
        </authorList>
    </citation>
    <scope>NUCLEOTIDE SEQUENCE [LARGE SCALE GENOMIC DNA]</scope>
    <source>
        <tissue evidence="4">Leaf</tissue>
    </source>
</reference>
<dbReference type="InterPro" id="IPR001878">
    <property type="entry name" value="Znf_CCHC"/>
</dbReference>
<feature type="compositionally biased region" description="Polar residues" evidence="2">
    <location>
        <begin position="318"/>
        <end position="342"/>
    </location>
</feature>
<dbReference type="SUPFAM" id="SSF57756">
    <property type="entry name" value="Retrovirus zinc finger-like domains"/>
    <property type="match status" value="1"/>
</dbReference>
<name>A0AAP0C7C9_9ASTR</name>
<evidence type="ECO:0000313" key="5">
    <source>
        <dbReference type="Proteomes" id="UP001408789"/>
    </source>
</evidence>
<feature type="domain" description="CCHC-type" evidence="3">
    <location>
        <begin position="632"/>
        <end position="646"/>
    </location>
</feature>
<sequence length="678" mass="76916">MEVNRLCTDDLEYELQIRGLPIPRKTSSKRSAVREAFRVEREGLALAPTTTSLDPVSELCICRAKLHSLTKDIAKFDYDNRENEFRRIYSRLLQLRLRLNRIHCQDQLDSQLLDSLLNDCSRNIGDLNLLYENLPGSTSLSEAREDFGVGSNQDTSREILDAAVPDVGLVTLQPEAVQQGQPASSVSYDLVYLGDKPVPLRESSRVNILSDVRLNVAELYRTDNCSPSQTKRTSRDHFEQVTTAQTLPEVEHRKVSYLETNRVSLCSSQRPMSGSQSKNCQQEEGQDNPGRRAVPTARGSRILRLGHSDEPHCRNNEIPPTTFTGTENGSGAMSNRPNTSSPTRRHSQVKFAADDNADLFRFGAAGSSPKIDDLSQNLASLLDNLQFSSRRCRDSEDSERSSRDIHRWNLKFNGQTSVNDFLDRVEELRVSRGVTKEQLLRSAPEIFVNEALLWYRTCQFRDWDDLVAQLKEAFQPYDYNYSLWDEIRRRTQGAHERVLTFVVAMENLFRKLTDVPSEVTKVQIIRRNLLPYIQSRLATQQINSLSELVCLSKAIEETELRIQRFVPPPTNYRYLLEPELAYHKPSSSSVASISENHGVDVSENRSLESKFSRANSSPADSVVSSSSQQLTCWNCGQSGHRFRNCKVPKRVFCFSCGRENVTSRSCPSCSKNMVQDPQ</sequence>
<dbReference type="EMBL" id="JBCNJP010013126">
    <property type="protein sequence ID" value="KAK9048337.1"/>
    <property type="molecule type" value="Genomic_DNA"/>
</dbReference>
<proteinExistence type="predicted"/>
<dbReference type="PROSITE" id="PS50158">
    <property type="entry name" value="ZF_CCHC"/>
    <property type="match status" value="1"/>
</dbReference>
<dbReference type="SMART" id="SM00343">
    <property type="entry name" value="ZnF_C2HC"/>
    <property type="match status" value="2"/>
</dbReference>
<keyword evidence="1" id="KW-0863">Zinc-finger</keyword>
<dbReference type="GO" id="GO:0008270">
    <property type="term" value="F:zinc ion binding"/>
    <property type="evidence" value="ECO:0007669"/>
    <property type="project" value="UniProtKB-KW"/>
</dbReference>
<feature type="region of interest" description="Disordered" evidence="2">
    <location>
        <begin position="224"/>
        <end position="245"/>
    </location>
</feature>
<gene>
    <name evidence="4" type="ORF">SSX86_032700</name>
</gene>
<dbReference type="GO" id="GO:0003676">
    <property type="term" value="F:nucleic acid binding"/>
    <property type="evidence" value="ECO:0007669"/>
    <property type="project" value="InterPro"/>
</dbReference>
<feature type="compositionally biased region" description="Basic and acidic residues" evidence="2">
    <location>
        <begin position="306"/>
        <end position="315"/>
    </location>
</feature>
<keyword evidence="1" id="KW-0479">Metal-binding</keyword>
<dbReference type="AlphaFoldDB" id="A0AAP0C7C9"/>
<comment type="caution">
    <text evidence="4">The sequence shown here is derived from an EMBL/GenBank/DDBJ whole genome shotgun (WGS) entry which is preliminary data.</text>
</comment>